<keyword evidence="8" id="KW-1185">Reference proteome</keyword>
<dbReference type="FunCoup" id="H2B1S1">
    <property type="interactions" value="513"/>
</dbReference>
<dbReference type="PIRSF" id="PIRSF032184">
    <property type="entry name" value="ATPase_V1_H"/>
    <property type="match status" value="1"/>
</dbReference>
<dbReference type="EMBL" id="HE650831">
    <property type="protein sequence ID" value="CCF60571.1"/>
    <property type="molecule type" value="Genomic_DNA"/>
</dbReference>
<dbReference type="Gene3D" id="1.25.10.10">
    <property type="entry name" value="Leucine-rich Repeat Variant"/>
    <property type="match status" value="1"/>
</dbReference>
<comment type="similarity">
    <text evidence="1 5">Belongs to the V-ATPase H subunit family.</text>
</comment>
<evidence type="ECO:0000256" key="5">
    <source>
        <dbReference type="PIRNR" id="PIRNR032184"/>
    </source>
</evidence>
<proteinExistence type="inferred from homology"/>
<keyword evidence="3 5" id="KW-0375">Hydrogen ion transport</keyword>
<evidence type="ECO:0000313" key="7">
    <source>
        <dbReference type="EMBL" id="CCF60571.1"/>
    </source>
</evidence>
<dbReference type="Pfam" id="PF03224">
    <property type="entry name" value="V-ATPase_H_N"/>
    <property type="match status" value="1"/>
</dbReference>
<dbReference type="eggNOG" id="KOG2759">
    <property type="taxonomic scope" value="Eukaryota"/>
</dbReference>
<protein>
    <recommendedName>
        <fullName evidence="5">V-type proton ATPase subunit H</fullName>
    </recommendedName>
</protein>
<comment type="function">
    <text evidence="5">Subunit of the V1 complex of vacuolar(H+)-ATPase (V-ATPase), a multisubunit enzyme composed of a peripheral complex (V1) that hydrolyzes ATP and a membrane integral complex (V0) that translocates protons. V-ATPase is responsible for acidifying and maintaining the pH of intracellular compartments.</text>
</comment>
<dbReference type="PANTHER" id="PTHR10698">
    <property type="entry name" value="V-TYPE PROTON ATPASE SUBUNIT H"/>
    <property type="match status" value="1"/>
</dbReference>
<comment type="subunit">
    <text evidence="5">V-ATPase is a heteromultimeric enzyme made up of two complexes: the ATP-hydrolytic V1 complex and the proton translocation V0 complex.</text>
</comment>
<dbReference type="Proteomes" id="UP000005220">
    <property type="component" value="Chromosome 11"/>
</dbReference>
<dbReference type="InterPro" id="IPR004908">
    <property type="entry name" value="ATPase_V1-cplx_hsu"/>
</dbReference>
<name>H2B1S1_KAZAF</name>
<evidence type="ECO:0000256" key="4">
    <source>
        <dbReference type="ARBA" id="ARBA00023065"/>
    </source>
</evidence>
<feature type="domain" description="ATPase V1 complex subunit H C-terminal" evidence="6">
    <location>
        <begin position="374"/>
        <end position="499"/>
    </location>
</feature>
<dbReference type="GO" id="GO:0000221">
    <property type="term" value="C:vacuolar proton-transporting V-type ATPase, V1 domain"/>
    <property type="evidence" value="ECO:0007669"/>
    <property type="project" value="UniProtKB-UniRule"/>
</dbReference>
<reference evidence="7 8" key="1">
    <citation type="journal article" date="2011" name="Proc. Natl. Acad. Sci. U.S.A.">
        <title>Evolutionary erosion of yeast sex chromosomes by mating-type switching accidents.</title>
        <authorList>
            <person name="Gordon J.L."/>
            <person name="Armisen D."/>
            <person name="Proux-Wera E."/>
            <person name="Oheigeartaigh S.S."/>
            <person name="Byrne K.P."/>
            <person name="Wolfe K.H."/>
        </authorList>
    </citation>
    <scope>NUCLEOTIDE SEQUENCE [LARGE SCALE GENOMIC DNA]</scope>
    <source>
        <strain evidence="8">ATCC 22294 / BCRC 22015 / CBS 2517 / CECT 1963 / NBRC 1671 / NRRL Y-8276</strain>
    </source>
</reference>
<dbReference type="Gene3D" id="1.25.40.150">
    <property type="entry name" value="V-type ATPase, subunit H, C-terminal domain"/>
    <property type="match status" value="1"/>
</dbReference>
<sequence>MTPIKRILLDSTHFIEIRNSIRSRSVAWVALARSSEISEIDASIAKKLETILIKKKRANDEDYRMELENLDVTDEIMTSLIHLLANCENFDVLKSVQNLLAELLSCEYGTVAYKTINYFQRNPDQLVELFNLTFNDDNSEKLFDIQMVLISSFNVVSLLIQNDLRNDDLVKKLLNNENCLNILQNVERMDTCYITIRLLQELSIINSYKTIIWENESKILPTIFQIIKRSIRSSPGNTSNMRNEPNTDSSVMINTNSNNLGIQLQYYSLLFVWLLTFNNKIASEIIKRYLNEFLNLLKIIKVTIKEKISRISVSIVLQCCEPQIRGSKEFIKNLILLGNGITTLDNLIERKYSDEELKDDLIKLKEILDNEYRELTSFDEYIAELDSKLIVWSPPHIDSDFWINNIDKFKEHNWKLFEKLINLLSEFKDLNSGTKNDNVIIQILLNDITHVIDLLPEESIAVLNKLNGKVIIMELLNHNDSRIKFEALKATQAMIGYKFK</sequence>
<dbReference type="InterPro" id="IPR016024">
    <property type="entry name" value="ARM-type_fold"/>
</dbReference>
<gene>
    <name evidence="7" type="primary">KAFR0K02170</name>
    <name evidence="7" type="ORF">KAFR_0K02170</name>
</gene>
<dbReference type="GO" id="GO:0000329">
    <property type="term" value="C:fungal-type vacuole membrane"/>
    <property type="evidence" value="ECO:0007669"/>
    <property type="project" value="EnsemblFungi"/>
</dbReference>
<dbReference type="SUPFAM" id="SSF48371">
    <property type="entry name" value="ARM repeat"/>
    <property type="match status" value="1"/>
</dbReference>
<dbReference type="KEGG" id="kaf:KAFR_0K02170"/>
<dbReference type="InParanoid" id="H2B1S1"/>
<evidence type="ECO:0000259" key="6">
    <source>
        <dbReference type="Pfam" id="PF11698"/>
    </source>
</evidence>
<organism evidence="7 8">
    <name type="scientific">Kazachstania africana (strain ATCC 22294 / BCRC 22015 / CBS 2517 / CECT 1963 / NBRC 1671 / NRRL Y-8276)</name>
    <name type="common">Yeast</name>
    <name type="synonym">Kluyveromyces africanus</name>
    <dbReference type="NCBI Taxonomy" id="1071382"/>
    <lineage>
        <taxon>Eukaryota</taxon>
        <taxon>Fungi</taxon>
        <taxon>Dikarya</taxon>
        <taxon>Ascomycota</taxon>
        <taxon>Saccharomycotina</taxon>
        <taxon>Saccharomycetes</taxon>
        <taxon>Saccharomycetales</taxon>
        <taxon>Saccharomycetaceae</taxon>
        <taxon>Kazachstania</taxon>
    </lineage>
</organism>
<dbReference type="RefSeq" id="XP_003959706.1">
    <property type="nucleotide sequence ID" value="XM_003959657.1"/>
</dbReference>
<evidence type="ECO:0000313" key="8">
    <source>
        <dbReference type="Proteomes" id="UP000005220"/>
    </source>
</evidence>
<dbReference type="OrthoDB" id="10263554at2759"/>
<evidence type="ECO:0000256" key="2">
    <source>
        <dbReference type="ARBA" id="ARBA00022448"/>
    </source>
</evidence>
<evidence type="ECO:0000256" key="3">
    <source>
        <dbReference type="ARBA" id="ARBA00022781"/>
    </source>
</evidence>
<dbReference type="Pfam" id="PF11698">
    <property type="entry name" value="V-ATPase_H_C"/>
    <property type="match status" value="1"/>
</dbReference>
<dbReference type="GO" id="GO:0007035">
    <property type="term" value="P:vacuolar acidification"/>
    <property type="evidence" value="ECO:0007669"/>
    <property type="project" value="EnsemblFungi"/>
</dbReference>
<evidence type="ECO:0000256" key="1">
    <source>
        <dbReference type="ARBA" id="ARBA00008613"/>
    </source>
</evidence>
<dbReference type="GO" id="GO:0046961">
    <property type="term" value="F:proton-transporting ATPase activity, rotational mechanism"/>
    <property type="evidence" value="ECO:0007669"/>
    <property type="project" value="UniProtKB-UniRule"/>
</dbReference>
<dbReference type="GeneID" id="13886760"/>
<dbReference type="HOGENOM" id="CLU_025709_4_0_1"/>
<dbReference type="InterPro" id="IPR038497">
    <property type="entry name" value="ATPase_V1-cplx_hsu_C_sf"/>
</dbReference>
<accession>H2B1S1</accession>
<dbReference type="PANTHER" id="PTHR10698:SF0">
    <property type="entry name" value="V-TYPE PROTON ATPASE SUBUNIT H"/>
    <property type="match status" value="1"/>
</dbReference>
<dbReference type="AlphaFoldDB" id="H2B1S1"/>
<keyword evidence="4 5" id="KW-0406">Ion transport</keyword>
<keyword evidence="2 5" id="KW-0813">Transport</keyword>
<dbReference type="InterPro" id="IPR011987">
    <property type="entry name" value="ATPase_V1-cplx_hsu_C"/>
</dbReference>
<dbReference type="STRING" id="1071382.H2B1S1"/>
<dbReference type="InterPro" id="IPR011989">
    <property type="entry name" value="ARM-like"/>
</dbReference>